<proteinExistence type="predicted"/>
<feature type="non-terminal residue" evidence="7">
    <location>
        <position position="205"/>
    </location>
</feature>
<keyword evidence="2" id="KW-0663">Pyridoxal phosphate</keyword>
<dbReference type="GO" id="GO:0004794">
    <property type="term" value="F:threonine deaminase activity"/>
    <property type="evidence" value="ECO:0007669"/>
    <property type="project" value="TreeGrafter"/>
</dbReference>
<dbReference type="SUPFAM" id="SSF53686">
    <property type="entry name" value="Tryptophan synthase beta subunit-like PLP-dependent enzymes"/>
    <property type="match status" value="1"/>
</dbReference>
<dbReference type="GO" id="GO:0003941">
    <property type="term" value="F:L-serine ammonia-lyase activity"/>
    <property type="evidence" value="ECO:0007669"/>
    <property type="project" value="TreeGrafter"/>
</dbReference>
<accession>A0AAU9WY00</accession>
<evidence type="ECO:0000256" key="4">
    <source>
        <dbReference type="ARBA" id="ARBA00041766"/>
    </source>
</evidence>
<keyword evidence="8" id="KW-1185">Reference proteome</keyword>
<dbReference type="Pfam" id="PF00291">
    <property type="entry name" value="PALP"/>
    <property type="match status" value="1"/>
</dbReference>
<gene>
    <name evidence="7" type="ORF">PMEA_00013773</name>
</gene>
<dbReference type="InterPro" id="IPR036052">
    <property type="entry name" value="TrpB-like_PALP_sf"/>
</dbReference>
<dbReference type="EMBL" id="CALNXJ010000024">
    <property type="protein sequence ID" value="CAH3130015.1"/>
    <property type="molecule type" value="Genomic_DNA"/>
</dbReference>
<dbReference type="Gene3D" id="3.40.50.1100">
    <property type="match status" value="2"/>
</dbReference>
<dbReference type="InterPro" id="IPR050147">
    <property type="entry name" value="Ser/Thr_Dehydratase"/>
</dbReference>
<dbReference type="InterPro" id="IPR001926">
    <property type="entry name" value="TrpB-like_PALP"/>
</dbReference>
<dbReference type="PANTHER" id="PTHR48078:SF19">
    <property type="entry name" value="ACT DOMAIN-CONTAINING PROTEIN"/>
    <property type="match status" value="1"/>
</dbReference>
<evidence type="ECO:0000259" key="6">
    <source>
        <dbReference type="Pfam" id="PF00291"/>
    </source>
</evidence>
<evidence type="ECO:0000256" key="5">
    <source>
        <dbReference type="ARBA" id="ARBA00042605"/>
    </source>
</evidence>
<evidence type="ECO:0000256" key="3">
    <source>
        <dbReference type="ARBA" id="ARBA00023239"/>
    </source>
</evidence>
<feature type="domain" description="Tryptophan synthase beta chain-like PALP" evidence="6">
    <location>
        <begin position="24"/>
        <end position="204"/>
    </location>
</feature>
<dbReference type="GO" id="GO:0009097">
    <property type="term" value="P:isoleucine biosynthetic process"/>
    <property type="evidence" value="ECO:0007669"/>
    <property type="project" value="TreeGrafter"/>
</dbReference>
<evidence type="ECO:0000313" key="7">
    <source>
        <dbReference type="EMBL" id="CAH3130015.1"/>
    </source>
</evidence>
<evidence type="ECO:0000313" key="8">
    <source>
        <dbReference type="Proteomes" id="UP001159428"/>
    </source>
</evidence>
<dbReference type="GO" id="GO:0006567">
    <property type="term" value="P:L-threonine catabolic process"/>
    <property type="evidence" value="ECO:0007669"/>
    <property type="project" value="TreeGrafter"/>
</dbReference>
<comment type="cofactor">
    <cofactor evidence="1">
        <name>pyridoxal 5'-phosphate</name>
        <dbReference type="ChEBI" id="CHEBI:597326"/>
    </cofactor>
</comment>
<keyword evidence="3" id="KW-0456">Lyase</keyword>
<dbReference type="PANTHER" id="PTHR48078">
    <property type="entry name" value="THREONINE DEHYDRATASE, MITOCHONDRIAL-RELATED"/>
    <property type="match status" value="1"/>
</dbReference>
<evidence type="ECO:0000256" key="1">
    <source>
        <dbReference type="ARBA" id="ARBA00001933"/>
    </source>
</evidence>
<dbReference type="AlphaFoldDB" id="A0AAU9WY00"/>
<dbReference type="GO" id="GO:0006565">
    <property type="term" value="P:L-serine catabolic process"/>
    <property type="evidence" value="ECO:0007669"/>
    <property type="project" value="TreeGrafter"/>
</dbReference>
<organism evidence="7 8">
    <name type="scientific">Pocillopora meandrina</name>
    <dbReference type="NCBI Taxonomy" id="46732"/>
    <lineage>
        <taxon>Eukaryota</taxon>
        <taxon>Metazoa</taxon>
        <taxon>Cnidaria</taxon>
        <taxon>Anthozoa</taxon>
        <taxon>Hexacorallia</taxon>
        <taxon>Scleractinia</taxon>
        <taxon>Astrocoeniina</taxon>
        <taxon>Pocilloporidae</taxon>
        <taxon>Pocillopora</taxon>
    </lineage>
</organism>
<reference evidence="7 8" key="1">
    <citation type="submission" date="2022-05" db="EMBL/GenBank/DDBJ databases">
        <authorList>
            <consortium name="Genoscope - CEA"/>
            <person name="William W."/>
        </authorList>
    </citation>
    <scope>NUCLEOTIDE SEQUENCE [LARGE SCALE GENOMIC DNA]</scope>
</reference>
<name>A0AAU9WY00_9CNID</name>
<dbReference type="Proteomes" id="UP001159428">
    <property type="component" value="Unassembled WGS sequence"/>
</dbReference>
<comment type="caution">
    <text evidence="7">The sequence shown here is derived from an EMBL/GenBank/DDBJ whole genome shotgun (WGS) entry which is preliminary data.</text>
</comment>
<sequence length="205" mass="22935">MEECKEELALTDIYMARVRMKKRFRPTPCLTTCFGVDFGIDVLVKEENLSPTGSYFDRAVLNSLLVLPEDQKRRGVITASECRPFIRALFYYGPKLGIPVTVVVPLGSEIQQQLLSKPGKNIVSCGSDLDEAKRCAEELRRGVRLEYIDSDQSLTMLAGLGTLGLEILEQCDCNLDAVVVPGSDTNLLRALRYSIKRIFPQIKVM</sequence>
<evidence type="ECO:0000256" key="2">
    <source>
        <dbReference type="ARBA" id="ARBA00022898"/>
    </source>
</evidence>
<protein>
    <recommendedName>
        <fullName evidence="4">L-serine deaminase</fullName>
    </recommendedName>
    <alternativeName>
        <fullName evidence="5">L-threonine dehydratase</fullName>
    </alternativeName>
</protein>